<sequence length="82" mass="8223">MGLEPLRQAGGGAGKRPGASLQPPPPANPARLCCYSSTGASQLCICSISENCSARRLSAHSRSLEPGGGGGRRSAEAAAKCQ</sequence>
<feature type="region of interest" description="Disordered" evidence="1">
    <location>
        <begin position="1"/>
        <end position="27"/>
    </location>
</feature>
<keyword evidence="3" id="KW-1185">Reference proteome</keyword>
<protein>
    <submittedName>
        <fullName evidence="2">Uncharacterized protein</fullName>
    </submittedName>
</protein>
<proteinExistence type="predicted"/>
<evidence type="ECO:0000313" key="2">
    <source>
        <dbReference type="EMBL" id="CAI9158579.1"/>
    </source>
</evidence>
<organism evidence="2 3">
    <name type="scientific">Rangifer tarandus platyrhynchus</name>
    <name type="common">Svalbard reindeer</name>
    <dbReference type="NCBI Taxonomy" id="3082113"/>
    <lineage>
        <taxon>Eukaryota</taxon>
        <taxon>Metazoa</taxon>
        <taxon>Chordata</taxon>
        <taxon>Craniata</taxon>
        <taxon>Vertebrata</taxon>
        <taxon>Euteleostomi</taxon>
        <taxon>Mammalia</taxon>
        <taxon>Eutheria</taxon>
        <taxon>Laurasiatheria</taxon>
        <taxon>Artiodactyla</taxon>
        <taxon>Ruminantia</taxon>
        <taxon>Pecora</taxon>
        <taxon>Cervidae</taxon>
        <taxon>Odocoileinae</taxon>
        <taxon>Rangifer</taxon>
    </lineage>
</organism>
<gene>
    <name evidence="2" type="ORF">MRATA1EN1_LOCUS7541</name>
</gene>
<accession>A0ABN8YFS6</accession>
<name>A0ABN8YFS6_RANTA</name>
<evidence type="ECO:0000313" key="3">
    <source>
        <dbReference type="Proteomes" id="UP001176941"/>
    </source>
</evidence>
<feature type="region of interest" description="Disordered" evidence="1">
    <location>
        <begin position="57"/>
        <end position="82"/>
    </location>
</feature>
<dbReference type="EMBL" id="OX459953">
    <property type="protein sequence ID" value="CAI9158579.1"/>
    <property type="molecule type" value="Genomic_DNA"/>
</dbReference>
<evidence type="ECO:0000256" key="1">
    <source>
        <dbReference type="SAM" id="MobiDB-lite"/>
    </source>
</evidence>
<dbReference type="Proteomes" id="UP001176941">
    <property type="component" value="Chromosome 17"/>
</dbReference>
<reference evidence="2" key="1">
    <citation type="submission" date="2023-04" db="EMBL/GenBank/DDBJ databases">
        <authorList>
            <consortium name="ELIXIR-Norway"/>
        </authorList>
    </citation>
    <scope>NUCLEOTIDE SEQUENCE [LARGE SCALE GENOMIC DNA]</scope>
</reference>